<name>A0A090T6Z8_9VIBR</name>
<reference evidence="1 2" key="2">
    <citation type="submission" date="2014-09" db="EMBL/GenBank/DDBJ databases">
        <authorList>
            <consortium name="NBRP consortium"/>
            <person name="Sawabe T."/>
            <person name="Meirelles P."/>
            <person name="Nakanishi M."/>
            <person name="Sayaka M."/>
            <person name="Hattori M."/>
            <person name="Ohkuma M."/>
        </authorList>
    </citation>
    <scope>NUCLEOTIDE SEQUENCE [LARGE SCALE GENOMIC DNA]</scope>
    <source>
        <strain evidence="1 2">JCM 19240</strain>
    </source>
</reference>
<comment type="caution">
    <text evidence="1">The sequence shown here is derived from an EMBL/GenBank/DDBJ whole genome shotgun (WGS) entry which is preliminary data.</text>
</comment>
<gene>
    <name evidence="1" type="ORF">JCM19240_4049</name>
</gene>
<proteinExistence type="predicted"/>
<dbReference type="Proteomes" id="UP000029224">
    <property type="component" value="Unassembled WGS sequence"/>
</dbReference>
<dbReference type="EMBL" id="BBMT01000005">
    <property type="protein sequence ID" value="GAL34499.1"/>
    <property type="molecule type" value="Genomic_DNA"/>
</dbReference>
<keyword evidence="1" id="KW-0808">Transferase</keyword>
<organism evidence="1 2">
    <name type="scientific">Vibrio maritimus</name>
    <dbReference type="NCBI Taxonomy" id="990268"/>
    <lineage>
        <taxon>Bacteria</taxon>
        <taxon>Pseudomonadati</taxon>
        <taxon>Pseudomonadota</taxon>
        <taxon>Gammaproteobacteria</taxon>
        <taxon>Vibrionales</taxon>
        <taxon>Vibrionaceae</taxon>
        <taxon>Vibrio</taxon>
    </lineage>
</organism>
<accession>A0A090T6Z8</accession>
<dbReference type="AlphaFoldDB" id="A0A090T6Z8"/>
<dbReference type="GO" id="GO:0004673">
    <property type="term" value="F:protein histidine kinase activity"/>
    <property type="evidence" value="ECO:0007669"/>
    <property type="project" value="UniProtKB-EC"/>
</dbReference>
<sequence length="119" mass="13854">MTPIPDTPLKLASMQSVKRVLKEKLPTIEAVKVDFSKAKNLRLLKNDIFLHDLPRSWAHHTLTLGPLDPPILVVQLKLKEGEWIYVAALLPSPYMQLDDRIFLKISWCSWLFLPRCCWY</sequence>
<keyword evidence="2" id="KW-1185">Reference proteome</keyword>
<keyword evidence="1" id="KW-0418">Kinase</keyword>
<evidence type="ECO:0000313" key="2">
    <source>
        <dbReference type="Proteomes" id="UP000029224"/>
    </source>
</evidence>
<dbReference type="EC" id="2.7.13.3" evidence="1"/>
<reference evidence="1 2" key="1">
    <citation type="submission" date="2014-09" db="EMBL/GenBank/DDBJ databases">
        <title>Vibrio maritimus JCM 19240. (C210) whole genome shotgun sequence.</title>
        <authorList>
            <person name="Sawabe T."/>
            <person name="Meirelles P."/>
            <person name="Nakanishi M."/>
            <person name="Sayaka M."/>
            <person name="Hattori M."/>
            <person name="Ohkuma M."/>
        </authorList>
    </citation>
    <scope>NUCLEOTIDE SEQUENCE [LARGE SCALE GENOMIC DNA]</scope>
    <source>
        <strain evidence="1 2">JCM 19240</strain>
    </source>
</reference>
<evidence type="ECO:0000313" key="1">
    <source>
        <dbReference type="EMBL" id="GAL34499.1"/>
    </source>
</evidence>
<protein>
    <submittedName>
        <fullName evidence="1">Integral membrane sensor signal transduction histidine kinase glucose catabolism cluster</fullName>
        <ecNumber evidence="1">2.7.13.3</ecNumber>
    </submittedName>
</protein>